<dbReference type="InterPro" id="IPR038552">
    <property type="entry name" value="Tim21_IMS_sf"/>
</dbReference>
<sequence length="239" mass="27031">MNRFVLKPSFGNSLLSKHLLTKTTPKFISLSSKRLFSKSNRKFNQQKESIFSKIGRATTFTANGVIVTLSVGLLGVVSYLLGKELFSPNGDTHIFNRVVNLVEEDAACRRLLECNDVVDPKTGKITKERLKALSAGGLDDTWTRNRQISSMRQQGPDGRERFFLRIQVESARKVGIVFVEAIESDKKFKPDFVLMYLDVPGKKRHYLAKPVNKQINDPREDKNNAKPAFFLGVNWGPKK</sequence>
<comment type="function">
    <text evidence="9">Essential component of the TIM23 complex, a complex that mediates the translocation of transit peptide-containing proteins across the mitochondrial inner membrane.</text>
</comment>
<keyword evidence="8 9" id="KW-0472">Membrane</keyword>
<organism evidence="10 11">
    <name type="scientific">Hanseniaspora valbyensis NRRL Y-1626</name>
    <dbReference type="NCBI Taxonomy" id="766949"/>
    <lineage>
        <taxon>Eukaryota</taxon>
        <taxon>Fungi</taxon>
        <taxon>Dikarya</taxon>
        <taxon>Ascomycota</taxon>
        <taxon>Saccharomycotina</taxon>
        <taxon>Saccharomycetes</taxon>
        <taxon>Saccharomycodales</taxon>
        <taxon>Saccharomycodaceae</taxon>
        <taxon>Hanseniaspora</taxon>
    </lineage>
</organism>
<evidence type="ECO:0000256" key="8">
    <source>
        <dbReference type="ARBA" id="ARBA00023136"/>
    </source>
</evidence>
<keyword evidence="11" id="KW-1185">Reference proteome</keyword>
<comment type="subcellular location">
    <subcellularLocation>
        <location evidence="9">Mitochondrion inner membrane</location>
        <topology evidence="9">Single-pass membrane protein</topology>
    </subcellularLocation>
    <subcellularLocation>
        <location evidence="1">Mitochondrion membrane</location>
        <topology evidence="1">Single-pass membrane protein</topology>
    </subcellularLocation>
</comment>
<dbReference type="OrthoDB" id="436405at2759"/>
<keyword evidence="4 9" id="KW-0812">Transmembrane</keyword>
<dbReference type="GO" id="GO:0030150">
    <property type="term" value="P:protein import into mitochondrial matrix"/>
    <property type="evidence" value="ECO:0007669"/>
    <property type="project" value="UniProtKB-UniRule"/>
</dbReference>
<feature type="transmembrane region" description="Helical" evidence="9">
    <location>
        <begin position="60"/>
        <end position="81"/>
    </location>
</feature>
<keyword evidence="7 9" id="KW-0496">Mitochondrion</keyword>
<keyword evidence="9" id="KW-0813">Transport</keyword>
<comment type="caution">
    <text evidence="10">The sequence shown here is derived from an EMBL/GenBank/DDBJ whole genome shotgun (WGS) entry which is preliminary data.</text>
</comment>
<evidence type="ECO:0000256" key="7">
    <source>
        <dbReference type="ARBA" id="ARBA00023128"/>
    </source>
</evidence>
<protein>
    <recommendedName>
        <fullName evidence="3 9">Mitochondrial import inner membrane translocase subunit Tim21</fullName>
    </recommendedName>
</protein>
<evidence type="ECO:0000313" key="10">
    <source>
        <dbReference type="EMBL" id="OBA25472.1"/>
    </source>
</evidence>
<dbReference type="Pfam" id="PF08294">
    <property type="entry name" value="TIM21"/>
    <property type="match status" value="1"/>
</dbReference>
<comment type="subunit">
    <text evidence="9">Component of the TIM23 complex.</text>
</comment>
<evidence type="ECO:0000256" key="2">
    <source>
        <dbReference type="ARBA" id="ARBA00010867"/>
    </source>
</evidence>
<keyword evidence="9" id="KW-0653">Protein transport</keyword>
<dbReference type="Proteomes" id="UP000092321">
    <property type="component" value="Unassembled WGS sequence"/>
</dbReference>
<comment type="similarity">
    <text evidence="2 9">Belongs to the TIM21 family.</text>
</comment>
<evidence type="ECO:0000256" key="4">
    <source>
        <dbReference type="ARBA" id="ARBA00022692"/>
    </source>
</evidence>
<evidence type="ECO:0000256" key="5">
    <source>
        <dbReference type="ARBA" id="ARBA00022946"/>
    </source>
</evidence>
<keyword evidence="5" id="KW-0809">Transit peptide</keyword>
<accession>A0A1B7T9Q4</accession>
<dbReference type="EMBL" id="LXPE01000091">
    <property type="protein sequence ID" value="OBA25472.1"/>
    <property type="molecule type" value="Genomic_DNA"/>
</dbReference>
<keyword evidence="9" id="KW-0811">Translocation</keyword>
<reference evidence="11" key="1">
    <citation type="journal article" date="2016" name="Proc. Natl. Acad. Sci. U.S.A.">
        <title>Comparative genomics of biotechnologically important yeasts.</title>
        <authorList>
            <person name="Riley R."/>
            <person name="Haridas S."/>
            <person name="Wolfe K.H."/>
            <person name="Lopes M.R."/>
            <person name="Hittinger C.T."/>
            <person name="Goeker M."/>
            <person name="Salamov A.A."/>
            <person name="Wisecaver J.H."/>
            <person name="Long T.M."/>
            <person name="Calvey C.H."/>
            <person name="Aerts A.L."/>
            <person name="Barry K.W."/>
            <person name="Choi C."/>
            <person name="Clum A."/>
            <person name="Coughlan A.Y."/>
            <person name="Deshpande S."/>
            <person name="Douglass A.P."/>
            <person name="Hanson S.J."/>
            <person name="Klenk H.-P."/>
            <person name="LaButti K.M."/>
            <person name="Lapidus A."/>
            <person name="Lindquist E.A."/>
            <person name="Lipzen A.M."/>
            <person name="Meier-Kolthoff J.P."/>
            <person name="Ohm R.A."/>
            <person name="Otillar R.P."/>
            <person name="Pangilinan J.L."/>
            <person name="Peng Y."/>
            <person name="Rokas A."/>
            <person name="Rosa C.A."/>
            <person name="Scheuner C."/>
            <person name="Sibirny A.A."/>
            <person name="Slot J.C."/>
            <person name="Stielow J.B."/>
            <person name="Sun H."/>
            <person name="Kurtzman C.P."/>
            <person name="Blackwell M."/>
            <person name="Grigoriev I.V."/>
            <person name="Jeffries T.W."/>
        </authorList>
    </citation>
    <scope>NUCLEOTIDE SEQUENCE [LARGE SCALE GENOMIC DNA]</scope>
    <source>
        <strain evidence="11">NRRL Y-1626</strain>
    </source>
</reference>
<evidence type="ECO:0000256" key="1">
    <source>
        <dbReference type="ARBA" id="ARBA00004304"/>
    </source>
</evidence>
<evidence type="ECO:0000256" key="6">
    <source>
        <dbReference type="ARBA" id="ARBA00022989"/>
    </source>
</evidence>
<evidence type="ECO:0000313" key="11">
    <source>
        <dbReference type="Proteomes" id="UP000092321"/>
    </source>
</evidence>
<gene>
    <name evidence="10" type="ORF">HANVADRAFT_53905</name>
</gene>
<evidence type="ECO:0000256" key="3">
    <source>
        <dbReference type="ARBA" id="ARBA00020726"/>
    </source>
</evidence>
<name>A0A1B7T9Q4_9ASCO</name>
<evidence type="ECO:0000256" key="9">
    <source>
        <dbReference type="RuleBase" id="RU367142"/>
    </source>
</evidence>
<keyword evidence="9" id="KW-0999">Mitochondrion inner membrane</keyword>
<proteinExistence type="inferred from homology"/>
<dbReference type="AlphaFoldDB" id="A0A1B7T9Q4"/>
<dbReference type="GO" id="GO:0005744">
    <property type="term" value="C:TIM23 mitochondrial import inner membrane translocase complex"/>
    <property type="evidence" value="ECO:0007669"/>
    <property type="project" value="UniProtKB-UniRule"/>
</dbReference>
<keyword evidence="6 9" id="KW-1133">Transmembrane helix</keyword>
<dbReference type="PANTHER" id="PTHR13032">
    <property type="entry name" value="MITOCHONDRIAL IMPORT INNER MEMBRANE TRANSLOCASE SUBUNIT TIM21"/>
    <property type="match status" value="1"/>
</dbReference>
<dbReference type="Gene3D" id="3.10.450.320">
    <property type="entry name" value="Mitochondrial import inner membrane translocase subunit Tim21"/>
    <property type="match status" value="1"/>
</dbReference>
<dbReference type="PANTHER" id="PTHR13032:SF6">
    <property type="entry name" value="MITOCHONDRIAL IMPORT INNER MEMBRANE TRANSLOCASE SUBUNIT TIM21"/>
    <property type="match status" value="1"/>
</dbReference>
<dbReference type="InterPro" id="IPR013261">
    <property type="entry name" value="Tim21"/>
</dbReference>